<dbReference type="Gene3D" id="3.90.1150.10">
    <property type="entry name" value="Aspartate Aminotransferase, domain 1"/>
    <property type="match status" value="1"/>
</dbReference>
<accession>A0ABT0TUQ0</accession>
<dbReference type="EMBL" id="JAMOKX010000004">
    <property type="protein sequence ID" value="MCL9819524.1"/>
    <property type="molecule type" value="Genomic_DNA"/>
</dbReference>
<evidence type="ECO:0000313" key="2">
    <source>
        <dbReference type="Proteomes" id="UP001057522"/>
    </source>
</evidence>
<proteinExistence type="predicted"/>
<keyword evidence="2" id="KW-1185">Reference proteome</keyword>
<reference evidence="1" key="1">
    <citation type="submission" date="2022-06" db="EMBL/GenBank/DDBJ databases">
        <title>Helicobacter colisuis sp. nov.</title>
        <authorList>
            <person name="Papic B."/>
            <person name="Gruntar I."/>
        </authorList>
    </citation>
    <scope>NUCLEOTIDE SEQUENCE</scope>
    <source>
        <strain evidence="1">11154-15</strain>
    </source>
</reference>
<organism evidence="1 2">
    <name type="scientific">Helicobacter colisuis</name>
    <dbReference type="NCBI Taxonomy" id="2949739"/>
    <lineage>
        <taxon>Bacteria</taxon>
        <taxon>Pseudomonadati</taxon>
        <taxon>Campylobacterota</taxon>
        <taxon>Epsilonproteobacteria</taxon>
        <taxon>Campylobacterales</taxon>
        <taxon>Helicobacteraceae</taxon>
        <taxon>Helicobacter</taxon>
    </lineage>
</organism>
<sequence>MLDYLQNPPIYASLMQKLIAQDRPNYLAITPSAGQKISQENKELSHFLGCEITRPFSFNLESFYFLLSKLSQKYKVALVLSSHQMLYSAYLALPNKESIIPIIPDKKSGQIDIENALEKGADCFLIPYLNEDILTLNLHLDEILKDVFTLWDISYALALGLPLPKNANFLIANGENLGLMRPFGIMAGKDILDLGLYLEIENLYGVFLEAIRLQKVPKENQAQLFFEILKKELQEDCYCFFETSSNTLPLGLKGIKARNLIQSLIFDDISLINGQECLFGFAKPSFVLQLMGYSENQSRELLSLSFKEKVDINRLAQKIIQKYRQIKSLQG</sequence>
<evidence type="ECO:0000313" key="1">
    <source>
        <dbReference type="EMBL" id="MCL9819524.1"/>
    </source>
</evidence>
<dbReference type="InterPro" id="IPR015422">
    <property type="entry name" value="PyrdxlP-dep_Trfase_small"/>
</dbReference>
<comment type="caution">
    <text evidence="1">The sequence shown here is derived from an EMBL/GenBank/DDBJ whole genome shotgun (WGS) entry which is preliminary data.</text>
</comment>
<protein>
    <submittedName>
        <fullName evidence="1">Nitrogen fixation protein NifS</fullName>
    </submittedName>
</protein>
<dbReference type="RefSeq" id="WP_250604245.1">
    <property type="nucleotide sequence ID" value="NZ_JAMOKV010000003.1"/>
</dbReference>
<gene>
    <name evidence="1" type="ORF">NCR95_04980</name>
</gene>
<name>A0ABT0TUQ0_9HELI</name>
<dbReference type="Proteomes" id="UP001057522">
    <property type="component" value="Unassembled WGS sequence"/>
</dbReference>